<reference evidence="10 11" key="2">
    <citation type="submission" date="2025-04" db="UniProtKB">
        <authorList>
            <consortium name="RefSeq"/>
        </authorList>
    </citation>
    <scope>IDENTIFICATION</scope>
    <source>
        <strain evidence="10 11">S238N-H82</strain>
        <tissue evidence="10 11">Testes</tissue>
    </source>
</reference>
<protein>
    <submittedName>
        <fullName evidence="10 11">Slit homolog 1 protein-like</fullName>
    </submittedName>
</protein>
<dbReference type="SMART" id="SM00013">
    <property type="entry name" value="LRRNT"/>
    <property type="match status" value="1"/>
</dbReference>
<dbReference type="Gene3D" id="3.80.10.10">
    <property type="entry name" value="Ribonuclease Inhibitor"/>
    <property type="match status" value="1"/>
</dbReference>
<evidence type="ECO:0000313" key="10">
    <source>
        <dbReference type="RefSeq" id="XP_035661834.1"/>
    </source>
</evidence>
<keyword evidence="5" id="KW-0472">Membrane</keyword>
<keyword evidence="2 6" id="KW-0732">Signal</keyword>
<dbReference type="GeneID" id="118406081"/>
<organism evidence="9 11">
    <name type="scientific">Branchiostoma floridae</name>
    <name type="common">Florida lancelet</name>
    <name type="synonym">Amphioxus</name>
    <dbReference type="NCBI Taxonomy" id="7739"/>
    <lineage>
        <taxon>Eukaryota</taxon>
        <taxon>Metazoa</taxon>
        <taxon>Chordata</taxon>
        <taxon>Cephalochordata</taxon>
        <taxon>Leptocardii</taxon>
        <taxon>Amphioxiformes</taxon>
        <taxon>Branchiostomatidae</taxon>
        <taxon>Branchiostoma</taxon>
    </lineage>
</organism>
<reference evidence="9" key="1">
    <citation type="journal article" date="2020" name="Nat. Ecol. Evol.">
        <title>Deeply conserved synteny resolves early events in vertebrate evolution.</title>
        <authorList>
            <person name="Simakov O."/>
            <person name="Marletaz F."/>
            <person name="Yue J.X."/>
            <person name="O'Connell B."/>
            <person name="Jenkins J."/>
            <person name="Brandt A."/>
            <person name="Calef R."/>
            <person name="Tung C.H."/>
            <person name="Huang T.K."/>
            <person name="Schmutz J."/>
            <person name="Satoh N."/>
            <person name="Yu J.K."/>
            <person name="Putnam N.H."/>
            <person name="Green R.E."/>
            <person name="Rokhsar D.S."/>
        </authorList>
    </citation>
    <scope>NUCLEOTIDE SEQUENCE [LARGE SCALE GENOMIC DNA]</scope>
    <source>
        <strain evidence="9">S238N-H82</strain>
    </source>
</reference>
<evidence type="ECO:0000313" key="9">
    <source>
        <dbReference type="Proteomes" id="UP000001554"/>
    </source>
</evidence>
<keyword evidence="3" id="KW-0677">Repeat</keyword>
<evidence type="ECO:0000256" key="2">
    <source>
        <dbReference type="ARBA" id="ARBA00022729"/>
    </source>
</evidence>
<dbReference type="Proteomes" id="UP000001554">
    <property type="component" value="Chromosome 18"/>
</dbReference>
<dbReference type="InterPro" id="IPR032675">
    <property type="entry name" value="LRR_dom_sf"/>
</dbReference>
<dbReference type="SMART" id="SM00369">
    <property type="entry name" value="LRR_TYP"/>
    <property type="match status" value="2"/>
</dbReference>
<keyword evidence="1" id="KW-0433">Leucine-rich repeat</keyword>
<keyword evidence="9" id="KW-1185">Reference proteome</keyword>
<accession>A0A9J7K993</accession>
<feature type="transmembrane region" description="Helical" evidence="5">
    <location>
        <begin position="230"/>
        <end position="251"/>
    </location>
</feature>
<feature type="compositionally biased region" description="Basic and acidic residues" evidence="4">
    <location>
        <begin position="261"/>
        <end position="270"/>
    </location>
</feature>
<sequence length="285" mass="31697">MGRKKVLLVFTLLWTPLFSQQLPQCPAPCDCVDSHGEMTVTCGGQGLDQVPAGIPDSTIWLVLKYNNLEKIGSHDFKGLKQLKGIDLSNNNIRKISRGALRHLIHLDNIDLSGNALQALSEETFAAPLAAANQDGRRFFVFLANNPWRCDCHLKWLAEKYANDTTVYSERLVYCNSPDNLNGSFVSDVPLSDFKCDTEVTFVDTEQGDDTTTPENDPRVERGSQKPLSRGATIVTILVLAVAVLVVLLIVFKIGKEYHRGKQDTGTEVETRPMIPTRSDSREVYM</sequence>
<evidence type="ECO:0000256" key="6">
    <source>
        <dbReference type="SAM" id="SignalP"/>
    </source>
</evidence>
<keyword evidence="5" id="KW-1133">Transmembrane helix</keyword>
<dbReference type="Pfam" id="PF13855">
    <property type="entry name" value="LRR_8"/>
    <property type="match status" value="1"/>
</dbReference>
<dbReference type="InterPro" id="IPR000483">
    <property type="entry name" value="Cys-rich_flank_reg_C"/>
</dbReference>
<dbReference type="SUPFAM" id="SSF52058">
    <property type="entry name" value="L domain-like"/>
    <property type="match status" value="1"/>
</dbReference>
<evidence type="ECO:0000259" key="8">
    <source>
        <dbReference type="SMART" id="SM00082"/>
    </source>
</evidence>
<dbReference type="RefSeq" id="XP_035661834.1">
    <property type="nucleotide sequence ID" value="XM_035805941.1"/>
</dbReference>
<dbReference type="InterPro" id="IPR050541">
    <property type="entry name" value="LRR_TM_domain-containing"/>
</dbReference>
<feature type="domain" description="LRRNT" evidence="7">
    <location>
        <begin position="24"/>
        <end position="60"/>
    </location>
</feature>
<dbReference type="InterPro" id="IPR003591">
    <property type="entry name" value="Leu-rich_rpt_typical-subtyp"/>
</dbReference>
<feature type="region of interest" description="Disordered" evidence="4">
    <location>
        <begin position="261"/>
        <end position="285"/>
    </location>
</feature>
<keyword evidence="5" id="KW-0812">Transmembrane</keyword>
<dbReference type="RefSeq" id="XP_035661836.1">
    <property type="nucleotide sequence ID" value="XM_035805943.1"/>
</dbReference>
<gene>
    <name evidence="10 11" type="primary">LOC118406081</name>
</gene>
<feature type="chain" id="PRO_5044698843" evidence="6">
    <location>
        <begin position="20"/>
        <end position="285"/>
    </location>
</feature>
<evidence type="ECO:0000256" key="4">
    <source>
        <dbReference type="SAM" id="MobiDB-lite"/>
    </source>
</evidence>
<dbReference type="SMART" id="SM00082">
    <property type="entry name" value="LRRCT"/>
    <property type="match status" value="1"/>
</dbReference>
<dbReference type="AlphaFoldDB" id="A0A9J7K993"/>
<name>A0A9J7K993_BRAFL</name>
<dbReference type="OrthoDB" id="6343311at2759"/>
<dbReference type="KEGG" id="bfo:118406081"/>
<dbReference type="PANTHER" id="PTHR24369:SF210">
    <property type="entry name" value="CHAOPTIN-RELATED"/>
    <property type="match status" value="1"/>
</dbReference>
<dbReference type="PANTHER" id="PTHR24369">
    <property type="entry name" value="ANTIGEN BSP, PUTATIVE-RELATED"/>
    <property type="match status" value="1"/>
</dbReference>
<evidence type="ECO:0000313" key="11">
    <source>
        <dbReference type="RefSeq" id="XP_035661836.1"/>
    </source>
</evidence>
<evidence type="ECO:0000256" key="3">
    <source>
        <dbReference type="ARBA" id="ARBA00022737"/>
    </source>
</evidence>
<evidence type="ECO:0000256" key="1">
    <source>
        <dbReference type="ARBA" id="ARBA00022614"/>
    </source>
</evidence>
<evidence type="ECO:0000256" key="5">
    <source>
        <dbReference type="SAM" id="Phobius"/>
    </source>
</evidence>
<feature type="signal peptide" evidence="6">
    <location>
        <begin position="1"/>
        <end position="19"/>
    </location>
</feature>
<dbReference type="InterPro" id="IPR000372">
    <property type="entry name" value="LRRNT"/>
</dbReference>
<proteinExistence type="predicted"/>
<feature type="domain" description="LRRCT" evidence="8">
    <location>
        <begin position="145"/>
        <end position="196"/>
    </location>
</feature>
<dbReference type="InterPro" id="IPR001611">
    <property type="entry name" value="Leu-rich_rpt"/>
</dbReference>
<dbReference type="OMA" id="IGKEYRT"/>
<feature type="region of interest" description="Disordered" evidence="4">
    <location>
        <begin position="204"/>
        <end position="224"/>
    </location>
</feature>
<evidence type="ECO:0000259" key="7">
    <source>
        <dbReference type="SMART" id="SM00013"/>
    </source>
</evidence>